<dbReference type="PANTHER" id="PTHR11051:SF13">
    <property type="entry name" value="GLYCOSYL TRANSFERASE"/>
    <property type="match status" value="1"/>
</dbReference>
<gene>
    <name evidence="5" type="ORF">HC031_28810</name>
</gene>
<evidence type="ECO:0000313" key="6">
    <source>
        <dbReference type="Proteomes" id="UP000722989"/>
    </source>
</evidence>
<organism evidence="5 6">
    <name type="scientific">Planosporangium thailandense</name>
    <dbReference type="NCBI Taxonomy" id="765197"/>
    <lineage>
        <taxon>Bacteria</taxon>
        <taxon>Bacillati</taxon>
        <taxon>Actinomycetota</taxon>
        <taxon>Actinomycetes</taxon>
        <taxon>Micromonosporales</taxon>
        <taxon>Micromonosporaceae</taxon>
        <taxon>Planosporangium</taxon>
    </lineage>
</organism>
<dbReference type="InterPro" id="IPR005194">
    <property type="entry name" value="Glyco_hydro_65_C"/>
</dbReference>
<dbReference type="Gene3D" id="2.60.420.10">
    <property type="entry name" value="Maltose phosphorylase, domain 3"/>
    <property type="match status" value="1"/>
</dbReference>
<dbReference type="RefSeq" id="WP_277349832.1">
    <property type="nucleotide sequence ID" value="NZ_JAATVY010000034.1"/>
</dbReference>
<protein>
    <submittedName>
        <fullName evidence="5">Family 65 glycosyl hydrolase</fullName>
    </submittedName>
</protein>
<sequence length="182" mass="19340">GDAFTPGEKARDFAYYEPLTVRDSSLSACVQSVMAAEVGQLDLAYDYLGEAARMDLDDLEHNTGDGLHIASLAGAWIALVAAFGGMRDSGGSLTFAPRLPEPLTRLTFSVLCHGQRLCVNVTRAEATYSLKSGKTLELAHHGRAFTLAAGQPATFPIPPVEPGPRPSQPPGREPVRHRPGSA</sequence>
<dbReference type="SUPFAM" id="SSF48208">
    <property type="entry name" value="Six-hairpin glycosidases"/>
    <property type="match status" value="1"/>
</dbReference>
<keyword evidence="5" id="KW-0378">Hydrolase</keyword>
<evidence type="ECO:0000256" key="1">
    <source>
        <dbReference type="ARBA" id="ARBA00023295"/>
    </source>
</evidence>
<keyword evidence="1" id="KW-0326">Glycosidase</keyword>
<dbReference type="InterPro" id="IPR008928">
    <property type="entry name" value="6-hairpin_glycosidase_sf"/>
</dbReference>
<feature type="domain" description="Glycoside hydrolase family 65 C-terminal" evidence="4">
    <location>
        <begin position="86"/>
        <end position="147"/>
    </location>
</feature>
<reference evidence="5 6" key="1">
    <citation type="submission" date="2020-03" db="EMBL/GenBank/DDBJ databases">
        <title>WGS of the type strain of Planosporangium spp.</title>
        <authorList>
            <person name="Thawai C."/>
        </authorList>
    </citation>
    <scope>NUCLEOTIDE SEQUENCE [LARGE SCALE GENOMIC DNA]</scope>
    <source>
        <strain evidence="5 6">TBRC 5610</strain>
    </source>
</reference>
<keyword evidence="6" id="KW-1185">Reference proteome</keyword>
<dbReference type="PANTHER" id="PTHR11051">
    <property type="entry name" value="GLYCOSYL HYDROLASE-RELATED"/>
    <property type="match status" value="1"/>
</dbReference>
<evidence type="ECO:0000256" key="2">
    <source>
        <dbReference type="SAM" id="MobiDB-lite"/>
    </source>
</evidence>
<name>A0ABX0Y6F5_9ACTN</name>
<feature type="non-terminal residue" evidence="5">
    <location>
        <position position="1"/>
    </location>
</feature>
<dbReference type="EMBL" id="JAATVY010000034">
    <property type="protein sequence ID" value="NJC73691.1"/>
    <property type="molecule type" value="Genomic_DNA"/>
</dbReference>
<dbReference type="Gene3D" id="1.50.10.10">
    <property type="match status" value="1"/>
</dbReference>
<feature type="compositionally biased region" description="Pro residues" evidence="2">
    <location>
        <begin position="155"/>
        <end position="172"/>
    </location>
</feature>
<evidence type="ECO:0000313" key="5">
    <source>
        <dbReference type="EMBL" id="NJC73691.1"/>
    </source>
</evidence>
<dbReference type="Pfam" id="PF03632">
    <property type="entry name" value="Glyco_hydro_65m"/>
    <property type="match status" value="1"/>
</dbReference>
<comment type="caution">
    <text evidence="5">The sequence shown here is derived from an EMBL/GenBank/DDBJ whole genome shotgun (WGS) entry which is preliminary data.</text>
</comment>
<dbReference type="Proteomes" id="UP000722989">
    <property type="component" value="Unassembled WGS sequence"/>
</dbReference>
<dbReference type="GO" id="GO:0016787">
    <property type="term" value="F:hydrolase activity"/>
    <property type="evidence" value="ECO:0007669"/>
    <property type="project" value="UniProtKB-KW"/>
</dbReference>
<feature type="region of interest" description="Disordered" evidence="2">
    <location>
        <begin position="152"/>
        <end position="182"/>
    </location>
</feature>
<dbReference type="InterPro" id="IPR005195">
    <property type="entry name" value="Glyco_hydro_65_M"/>
</dbReference>
<dbReference type="InterPro" id="IPR012341">
    <property type="entry name" value="6hp_glycosidase-like_sf"/>
</dbReference>
<accession>A0ABX0Y6F5</accession>
<dbReference type="Pfam" id="PF03633">
    <property type="entry name" value="Glyco_hydro_65C"/>
    <property type="match status" value="1"/>
</dbReference>
<evidence type="ECO:0000259" key="3">
    <source>
        <dbReference type="Pfam" id="PF03632"/>
    </source>
</evidence>
<feature type="domain" description="Glycoside hydrolase family 65 central catalytic" evidence="3">
    <location>
        <begin position="2"/>
        <end position="76"/>
    </location>
</feature>
<proteinExistence type="predicted"/>
<evidence type="ECO:0000259" key="4">
    <source>
        <dbReference type="Pfam" id="PF03633"/>
    </source>
</evidence>